<keyword evidence="5 8" id="KW-0057">Aromatic amino acid biosynthesis</keyword>
<gene>
    <name evidence="10" type="ORF">CDL12_17214</name>
</gene>
<comment type="caution">
    <text evidence="10">The sequence shown here is derived from an EMBL/GenBank/DDBJ whole genome shotgun (WGS) entry which is preliminary data.</text>
</comment>
<dbReference type="GO" id="GO:0009423">
    <property type="term" value="P:chorismate biosynthetic process"/>
    <property type="evidence" value="ECO:0007669"/>
    <property type="project" value="UniProtKB-UniPathway"/>
</dbReference>
<comment type="subcellular location">
    <subcellularLocation>
        <location evidence="8">Plastid</location>
        <location evidence="8">Chloroplast</location>
    </subcellularLocation>
</comment>
<dbReference type="GO" id="GO:0009073">
    <property type="term" value="P:aromatic amino acid family biosynthetic process"/>
    <property type="evidence" value="ECO:0007669"/>
    <property type="project" value="UniProtKB-KW"/>
</dbReference>
<keyword evidence="4 8" id="KW-0808">Transferase</keyword>
<comment type="similarity">
    <text evidence="2 8">Belongs to the class-II DAHP synthase family.</text>
</comment>
<evidence type="ECO:0000313" key="11">
    <source>
        <dbReference type="Proteomes" id="UP000231279"/>
    </source>
</evidence>
<feature type="binding site" evidence="7">
    <location>
        <position position="427"/>
    </location>
    <ligand>
        <name>Mn(2+)</name>
        <dbReference type="ChEBI" id="CHEBI:29035"/>
    </ligand>
</feature>
<comment type="pathway">
    <text evidence="1 8">Metabolic intermediate biosynthesis; chorismate biosynthesis; chorismate from D-erythrose 4-phosphate and phosphoenolpyruvate: step 1/7.</text>
</comment>
<dbReference type="Pfam" id="PF01474">
    <property type="entry name" value="DAHP_synth_2"/>
    <property type="match status" value="1"/>
</dbReference>
<evidence type="ECO:0000256" key="1">
    <source>
        <dbReference type="ARBA" id="ARBA00004688"/>
    </source>
</evidence>
<feature type="binding site" evidence="7">
    <location>
        <position position="364"/>
    </location>
    <ligand>
        <name>phosphoenolpyruvate</name>
        <dbReference type="ChEBI" id="CHEBI:58702"/>
    </ligand>
</feature>
<feature type="region of interest" description="Disordered" evidence="9">
    <location>
        <begin position="1"/>
        <end position="20"/>
    </location>
</feature>
<keyword evidence="8" id="KW-0809">Transit peptide</keyword>
<keyword evidence="3 8" id="KW-0028">Amino-acid biosynthesis</keyword>
<proteinExistence type="inferred from homology"/>
<dbReference type="AlphaFoldDB" id="A0A2G9GY42"/>
<dbReference type="InterPro" id="IPR013785">
    <property type="entry name" value="Aldolase_TIM"/>
</dbReference>
<dbReference type="Proteomes" id="UP000231279">
    <property type="component" value="Unassembled WGS sequence"/>
</dbReference>
<evidence type="ECO:0000313" key="10">
    <source>
        <dbReference type="EMBL" id="PIN10197.1"/>
    </source>
</evidence>
<dbReference type="SUPFAM" id="SSF51569">
    <property type="entry name" value="Aldolase"/>
    <property type="match status" value="1"/>
</dbReference>
<evidence type="ECO:0000256" key="3">
    <source>
        <dbReference type="ARBA" id="ARBA00022605"/>
    </source>
</evidence>
<dbReference type="STRING" id="429701.A0A2G9GY42"/>
<dbReference type="OrthoDB" id="2338at2759"/>
<evidence type="ECO:0000256" key="9">
    <source>
        <dbReference type="SAM" id="MobiDB-lite"/>
    </source>
</evidence>
<dbReference type="EMBL" id="NKXS01003295">
    <property type="protein sequence ID" value="PIN10197.1"/>
    <property type="molecule type" value="Genomic_DNA"/>
</dbReference>
<evidence type="ECO:0000256" key="4">
    <source>
        <dbReference type="ARBA" id="ARBA00022679"/>
    </source>
</evidence>
<evidence type="ECO:0000256" key="6">
    <source>
        <dbReference type="ARBA" id="ARBA00047508"/>
    </source>
</evidence>
<dbReference type="InterPro" id="IPR002480">
    <property type="entry name" value="DAHP_synth_2"/>
</dbReference>
<dbReference type="PANTHER" id="PTHR21337">
    <property type="entry name" value="PHOSPHO-2-DEHYDRO-3-DEOXYHEPTONATE ALDOLASE 1, 2"/>
    <property type="match status" value="1"/>
</dbReference>
<reference evidence="11" key="1">
    <citation type="journal article" date="2018" name="Gigascience">
        <title>Genome assembly of the Pink Ipe (Handroanthus impetiginosus, Bignoniaceae), a highly valued, ecologically keystone Neotropical timber forest tree.</title>
        <authorList>
            <person name="Silva-Junior O.B."/>
            <person name="Grattapaglia D."/>
            <person name="Novaes E."/>
            <person name="Collevatti R.G."/>
        </authorList>
    </citation>
    <scope>NUCLEOTIDE SEQUENCE [LARGE SCALE GENOMIC DNA]</scope>
    <source>
        <strain evidence="11">cv. UFG-1</strain>
    </source>
</reference>
<keyword evidence="11" id="KW-1185">Reference proteome</keyword>
<comment type="cofactor">
    <cofactor evidence="7">
        <name>Mn(2+)</name>
        <dbReference type="ChEBI" id="CHEBI:29035"/>
    </cofactor>
    <cofactor evidence="7">
        <name>Co(2+)</name>
        <dbReference type="ChEBI" id="CHEBI:48828"/>
    </cofactor>
    <cofactor evidence="7">
        <name>Cd(2+)</name>
        <dbReference type="ChEBI" id="CHEBI:48775"/>
    </cofactor>
    <text evidence="7">Binds 1 divalent cation per subunit. The enzyme is active with manganese, cobalt or cadmium ions.</text>
</comment>
<keyword evidence="7" id="KW-0104">Cadmium</keyword>
<dbReference type="GO" id="GO:0009507">
    <property type="term" value="C:chloroplast"/>
    <property type="evidence" value="ECO:0007669"/>
    <property type="project" value="UniProtKB-SubCell"/>
</dbReference>
<dbReference type="UniPathway" id="UPA00053">
    <property type="reaction ID" value="UER00084"/>
</dbReference>
<keyword evidence="7" id="KW-0464">Manganese</keyword>
<accession>A0A2G9GY42</accession>
<dbReference type="PANTHER" id="PTHR21337:SF28">
    <property type="entry name" value="PHOSPHO-2-DEHYDRO-3-DEOXYHEPTONATE ALDOLASE 2, CHLOROPLASTIC"/>
    <property type="match status" value="1"/>
</dbReference>
<keyword evidence="8" id="KW-0934">Plastid</keyword>
<sequence>MQAKSMAPTTNATPFSTTTAPHLRIQFLHPTPTSSDAGRPYISIKPTSIPSLPTKRRSTKISAVATNQPPSSAAIPPWNTDSWKSKKGFELPEYPDKAALESAVKTLESLPPIVFPGEARRLEERLGQAALGNAFVLQGGDCAESFKEFSADNVRDTFKVLLQMSVVLMFGAQAPVIKVGTMAGQFAIARSDPFEEKDGVKLPSYYGDYFNGAGFDEKSRTPDPQRMIWAYAQSVSTLTHIKALSAGGYADLQRLTQWNLDFVDFSRQGNRYFELTHWLNETLGLMDACGLTDDHHPLMTATDFWTSHECLLLPYEEALARKDSTSGKYYDCSAHMLWIGEQTRQLDGPHVDFLRGISNPIGIKAGEKMEADELVKLIDILNPENRAGRITVITQMAAEEMRLKLPNLIQAVGKAGQIVTWVCDPMHGNTIKAPCGLKTRSYDSIRAQLSAFFNLHHNEGSYPGGVHLGMSGQDVTECVGGNRKVNYDVLSSRYRTHSDPRLNGSQSLELAFLIAERLQRRRMEALVLQG</sequence>
<protein>
    <recommendedName>
        <fullName evidence="8">Phospho-2-dehydro-3-deoxyheptonate aldolase</fullName>
        <ecNumber evidence="8">2.5.1.54</ecNumber>
    </recommendedName>
</protein>
<dbReference type="GO" id="GO:0008652">
    <property type="term" value="P:amino acid biosynthetic process"/>
    <property type="evidence" value="ECO:0007669"/>
    <property type="project" value="UniProtKB-KW"/>
</dbReference>
<keyword evidence="8" id="KW-0150">Chloroplast</keyword>
<evidence type="ECO:0000256" key="8">
    <source>
        <dbReference type="RuleBase" id="RU363071"/>
    </source>
</evidence>
<organism evidence="10 11">
    <name type="scientific">Handroanthus impetiginosus</name>
    <dbReference type="NCBI Taxonomy" id="429701"/>
    <lineage>
        <taxon>Eukaryota</taxon>
        <taxon>Viridiplantae</taxon>
        <taxon>Streptophyta</taxon>
        <taxon>Embryophyta</taxon>
        <taxon>Tracheophyta</taxon>
        <taxon>Spermatophyta</taxon>
        <taxon>Magnoliopsida</taxon>
        <taxon>eudicotyledons</taxon>
        <taxon>Gunneridae</taxon>
        <taxon>Pentapetalae</taxon>
        <taxon>asterids</taxon>
        <taxon>lamiids</taxon>
        <taxon>Lamiales</taxon>
        <taxon>Bignoniaceae</taxon>
        <taxon>Crescentiina</taxon>
        <taxon>Tabebuia alliance</taxon>
        <taxon>Handroanthus</taxon>
    </lineage>
</organism>
<dbReference type="GO" id="GO:0003849">
    <property type="term" value="F:3-deoxy-7-phosphoheptulonate synthase activity"/>
    <property type="evidence" value="ECO:0007669"/>
    <property type="project" value="UniProtKB-EC"/>
</dbReference>
<evidence type="ECO:0000256" key="5">
    <source>
        <dbReference type="ARBA" id="ARBA00023141"/>
    </source>
</evidence>
<evidence type="ECO:0000256" key="2">
    <source>
        <dbReference type="ARBA" id="ARBA00008911"/>
    </source>
</evidence>
<dbReference type="Gene3D" id="3.20.20.70">
    <property type="entry name" value="Aldolase class I"/>
    <property type="match status" value="1"/>
</dbReference>
<dbReference type="EC" id="2.5.1.54" evidence="8"/>
<feature type="binding site" evidence="7">
    <location>
        <position position="499"/>
    </location>
    <ligand>
        <name>Mn(2+)</name>
        <dbReference type="ChEBI" id="CHEBI:29035"/>
    </ligand>
</feature>
<keyword evidence="7" id="KW-0170">Cobalt</keyword>
<feature type="binding site" evidence="7">
    <location>
        <position position="142"/>
    </location>
    <ligand>
        <name>Mn(2+)</name>
        <dbReference type="ChEBI" id="CHEBI:29035"/>
    </ligand>
</feature>
<evidence type="ECO:0000256" key="7">
    <source>
        <dbReference type="PIRSR" id="PIRSR602480-1"/>
    </source>
</evidence>
<comment type="catalytic activity">
    <reaction evidence="6 8">
        <text>D-erythrose 4-phosphate + phosphoenolpyruvate + H2O = 7-phospho-2-dehydro-3-deoxy-D-arabino-heptonate + phosphate</text>
        <dbReference type="Rhea" id="RHEA:14717"/>
        <dbReference type="ChEBI" id="CHEBI:15377"/>
        <dbReference type="ChEBI" id="CHEBI:16897"/>
        <dbReference type="ChEBI" id="CHEBI:43474"/>
        <dbReference type="ChEBI" id="CHEBI:58394"/>
        <dbReference type="ChEBI" id="CHEBI:58702"/>
        <dbReference type="EC" id="2.5.1.54"/>
    </reaction>
</comment>
<dbReference type="NCBIfam" id="TIGR01358">
    <property type="entry name" value="DAHP_synth_II"/>
    <property type="match status" value="1"/>
</dbReference>
<name>A0A2G9GY42_9LAMI</name>
<feature type="compositionally biased region" description="Low complexity" evidence="9">
    <location>
        <begin position="7"/>
        <end position="20"/>
    </location>
</feature>